<proteinExistence type="inferred from homology"/>
<dbReference type="PANTHER" id="PTHR12385:SF4">
    <property type="entry name" value="PROTEIN PNS1"/>
    <property type="match status" value="1"/>
</dbReference>
<dbReference type="Pfam" id="PF04515">
    <property type="entry name" value="Choline_transpo"/>
    <property type="match status" value="1"/>
</dbReference>
<feature type="compositionally biased region" description="Low complexity" evidence="9">
    <location>
        <begin position="42"/>
        <end position="57"/>
    </location>
</feature>
<feature type="transmembrane region" description="Helical" evidence="8">
    <location>
        <begin position="242"/>
        <end position="266"/>
    </location>
</feature>
<feature type="compositionally biased region" description="Low complexity" evidence="9">
    <location>
        <begin position="1"/>
        <end position="13"/>
    </location>
</feature>
<feature type="transmembrane region" description="Helical" evidence="8">
    <location>
        <begin position="142"/>
        <end position="169"/>
    </location>
</feature>
<evidence type="ECO:0000256" key="5">
    <source>
        <dbReference type="ARBA" id="ARBA00022692"/>
    </source>
</evidence>
<feature type="transmembrane region" description="Helical" evidence="8">
    <location>
        <begin position="489"/>
        <end position="510"/>
    </location>
</feature>
<evidence type="ECO:0000256" key="3">
    <source>
        <dbReference type="ARBA" id="ARBA00007168"/>
    </source>
</evidence>
<evidence type="ECO:0000313" key="10">
    <source>
        <dbReference type="EMBL" id="KAJ2755002.1"/>
    </source>
</evidence>
<reference evidence="10" key="1">
    <citation type="submission" date="2022-07" db="EMBL/GenBank/DDBJ databases">
        <title>Phylogenomic reconstructions and comparative analyses of Kickxellomycotina fungi.</title>
        <authorList>
            <person name="Reynolds N.K."/>
            <person name="Stajich J.E."/>
            <person name="Barry K."/>
            <person name="Grigoriev I.V."/>
            <person name="Crous P."/>
            <person name="Smith M.E."/>
        </authorList>
    </citation>
    <scope>NUCLEOTIDE SEQUENCE</scope>
    <source>
        <strain evidence="10">BCRC 34297</strain>
    </source>
</reference>
<feature type="transmembrane region" description="Helical" evidence="8">
    <location>
        <begin position="101"/>
        <end position="122"/>
    </location>
</feature>
<comment type="function">
    <text evidence="1 8">Probably involved in transport through the plasma membrane.</text>
</comment>
<dbReference type="GO" id="GO:0022857">
    <property type="term" value="F:transmembrane transporter activity"/>
    <property type="evidence" value="ECO:0007669"/>
    <property type="project" value="UniProtKB-UniRule"/>
</dbReference>
<keyword evidence="7 8" id="KW-0472">Membrane</keyword>
<evidence type="ECO:0000256" key="7">
    <source>
        <dbReference type="ARBA" id="ARBA00023136"/>
    </source>
</evidence>
<feature type="transmembrane region" description="Helical" evidence="8">
    <location>
        <begin position="176"/>
        <end position="195"/>
    </location>
</feature>
<evidence type="ECO:0000256" key="6">
    <source>
        <dbReference type="ARBA" id="ARBA00022989"/>
    </source>
</evidence>
<evidence type="ECO:0000256" key="2">
    <source>
        <dbReference type="ARBA" id="ARBA00004141"/>
    </source>
</evidence>
<evidence type="ECO:0000256" key="9">
    <source>
        <dbReference type="SAM" id="MobiDB-lite"/>
    </source>
</evidence>
<protein>
    <recommendedName>
        <fullName evidence="4 8">Protein PNS1</fullName>
    </recommendedName>
</protein>
<comment type="subcellular location">
    <subcellularLocation>
        <location evidence="8">Cell membrane</location>
        <topology evidence="8">Multi-pass membrane protein</topology>
    </subcellularLocation>
    <subcellularLocation>
        <location evidence="2">Membrane</location>
        <topology evidence="2">Multi-pass membrane protein</topology>
    </subcellularLocation>
</comment>
<dbReference type="EMBL" id="JANBUH010000083">
    <property type="protein sequence ID" value="KAJ2755002.1"/>
    <property type="molecule type" value="Genomic_DNA"/>
</dbReference>
<evidence type="ECO:0000256" key="8">
    <source>
        <dbReference type="RuleBase" id="RU368066"/>
    </source>
</evidence>
<comment type="caution">
    <text evidence="10">The sequence shown here is derived from an EMBL/GenBank/DDBJ whole genome shotgun (WGS) entry which is preliminary data.</text>
</comment>
<accession>A0A9W8H0J8</accession>
<gene>
    <name evidence="10" type="primary">PNS1</name>
    <name evidence="10" type="ORF">GGI19_001994</name>
</gene>
<feature type="transmembrane region" description="Helical" evidence="8">
    <location>
        <begin position="201"/>
        <end position="221"/>
    </location>
</feature>
<evidence type="ECO:0000256" key="1">
    <source>
        <dbReference type="ARBA" id="ARBA00002957"/>
    </source>
</evidence>
<feature type="transmembrane region" description="Helical" evidence="8">
    <location>
        <begin position="300"/>
        <end position="321"/>
    </location>
</feature>
<keyword evidence="5 8" id="KW-0812">Transmembrane</keyword>
<dbReference type="Proteomes" id="UP001140011">
    <property type="component" value="Unassembled WGS sequence"/>
</dbReference>
<evidence type="ECO:0000256" key="4">
    <source>
        <dbReference type="ARBA" id="ARBA00015388"/>
    </source>
</evidence>
<evidence type="ECO:0000313" key="11">
    <source>
        <dbReference type="Proteomes" id="UP001140011"/>
    </source>
</evidence>
<dbReference type="PANTHER" id="PTHR12385">
    <property type="entry name" value="CHOLINE TRANSPORTER-LIKE (SLC FAMILY 44)"/>
    <property type="match status" value="1"/>
</dbReference>
<comment type="similarity">
    <text evidence="3 8">Belongs to the CTL (choline transporter-like) family.</text>
</comment>
<dbReference type="InterPro" id="IPR007603">
    <property type="entry name" value="Choline_transptr-like"/>
</dbReference>
<dbReference type="AlphaFoldDB" id="A0A9W8H0J8"/>
<feature type="transmembrane region" description="Helical" evidence="8">
    <location>
        <begin position="453"/>
        <end position="477"/>
    </location>
</feature>
<dbReference type="GO" id="GO:0005886">
    <property type="term" value="C:plasma membrane"/>
    <property type="evidence" value="ECO:0007669"/>
    <property type="project" value="UniProtKB-SubCell"/>
</dbReference>
<keyword evidence="11" id="KW-1185">Reference proteome</keyword>
<sequence>MSYYNNSNNSNNYYPPPPPPQQHQYGNSGNGGGYYQPPPPQQQYQQYQPQQPFYQPPSVNNNAHYPPPPPQQQQQQQGFGGFDGDFKGAKQYNRTPKFRDLWAALLFLAHFALFVVMAVLFIKSLPSSAFKYSGQLKYTKNFYSWPTMIMWLCVLLASIVFSVLYLLILQMFAGQMLVISFWFSVLVMIGTGAYYLAAKIWFAGALMVIFGIFYALMWFSWRHRIPFSKLVLQTVCRITRRFPSTMVISLVFLIIQTAYSALWSLAFAGSFKHMEKYQSCSLHTDRNGRQYQSCSNPKEILAWIYMVFSFYWTSSVILNVLHTTISGTFATYYFFEGAPGGYPTKHVMLSSLKRSTTNSFGSICFGSLIVALIQTVRSVLRAIRGQGNDNIAVQLIACCVDCILGCIEGLVEFFNKYAYVEIAIYGKPFTQAAKDTWSLIKDRGVDALINDCLIGNVLQMGSFLCAAVVALIAWLYITITKPEYNTTGSYTAPIILSAFIIAMSMFMVLLKCIDSGAATTFVCLAEDPEAMQRNNPELYRLVREAYPHVVRGVRDNNNNTY</sequence>
<feature type="region of interest" description="Disordered" evidence="9">
    <location>
        <begin position="1"/>
        <end position="80"/>
    </location>
</feature>
<dbReference type="OrthoDB" id="44736at2759"/>
<name>A0A9W8H0J8_9FUNG</name>
<keyword evidence="6 8" id="KW-1133">Transmembrane helix</keyword>
<organism evidence="10 11">
    <name type="scientific">Coemansia pectinata</name>
    <dbReference type="NCBI Taxonomy" id="1052879"/>
    <lineage>
        <taxon>Eukaryota</taxon>
        <taxon>Fungi</taxon>
        <taxon>Fungi incertae sedis</taxon>
        <taxon>Zoopagomycota</taxon>
        <taxon>Kickxellomycotina</taxon>
        <taxon>Kickxellomycetes</taxon>
        <taxon>Kickxellales</taxon>
        <taxon>Kickxellaceae</taxon>
        <taxon>Coemansia</taxon>
    </lineage>
</organism>